<accession>A0ABQ2MEV7</accession>
<dbReference type="SUPFAM" id="SSF53335">
    <property type="entry name" value="S-adenosyl-L-methionine-dependent methyltransferases"/>
    <property type="match status" value="1"/>
</dbReference>
<name>A0ABQ2MEV7_9ACTN</name>
<dbReference type="PIRSF" id="PIRSF017393">
    <property type="entry name" value="MTase_SAV2177"/>
    <property type="match status" value="1"/>
</dbReference>
<dbReference type="Proteomes" id="UP000656881">
    <property type="component" value="Unassembled WGS sequence"/>
</dbReference>
<reference evidence="2" key="1">
    <citation type="journal article" date="2019" name="Int. J. Syst. Evol. Microbiol.">
        <title>The Global Catalogue of Microorganisms (GCM) 10K type strain sequencing project: providing services to taxonomists for standard genome sequencing and annotation.</title>
        <authorList>
            <consortium name="The Broad Institute Genomics Platform"/>
            <consortium name="The Broad Institute Genome Sequencing Center for Infectious Disease"/>
            <person name="Wu L."/>
            <person name="Ma J."/>
        </authorList>
    </citation>
    <scope>NUCLEOTIDE SEQUENCE [LARGE SCALE GENOMIC DNA]</scope>
    <source>
        <strain evidence="2">CGMCC 4.7349</strain>
    </source>
</reference>
<dbReference type="EMBL" id="BMNG01000010">
    <property type="protein sequence ID" value="GGO49188.1"/>
    <property type="molecule type" value="Genomic_DNA"/>
</dbReference>
<comment type="caution">
    <text evidence="1">The sequence shown here is derived from an EMBL/GenBank/DDBJ whole genome shotgun (WGS) entry which is preliminary data.</text>
</comment>
<dbReference type="Gene3D" id="3.40.50.150">
    <property type="entry name" value="Vaccinia Virus protein VP39"/>
    <property type="match status" value="1"/>
</dbReference>
<keyword evidence="2" id="KW-1185">Reference proteome</keyword>
<evidence type="ECO:0000313" key="1">
    <source>
        <dbReference type="EMBL" id="GGO49188.1"/>
    </source>
</evidence>
<dbReference type="InterPro" id="IPR029063">
    <property type="entry name" value="SAM-dependent_MTases_sf"/>
</dbReference>
<dbReference type="RefSeq" id="WP_189175475.1">
    <property type="nucleotide sequence ID" value="NZ_BMNG01000010.1"/>
</dbReference>
<dbReference type="Pfam" id="PF04672">
    <property type="entry name" value="Methyltransf_19"/>
    <property type="match status" value="1"/>
</dbReference>
<evidence type="ECO:0008006" key="3">
    <source>
        <dbReference type="Google" id="ProtNLM"/>
    </source>
</evidence>
<organism evidence="1 2">
    <name type="scientific">Streptomyces lasiicapitis</name>
    <dbReference type="NCBI Taxonomy" id="1923961"/>
    <lineage>
        <taxon>Bacteria</taxon>
        <taxon>Bacillati</taxon>
        <taxon>Actinomycetota</taxon>
        <taxon>Actinomycetes</taxon>
        <taxon>Kitasatosporales</taxon>
        <taxon>Streptomycetaceae</taxon>
        <taxon>Streptomyces</taxon>
    </lineage>
</organism>
<protein>
    <recommendedName>
        <fullName evidence="3">SAM-dependent methyltransferase</fullName>
    </recommendedName>
</protein>
<gene>
    <name evidence="1" type="ORF">GCM10012286_46560</name>
</gene>
<dbReference type="InterPro" id="IPR006764">
    <property type="entry name" value="SAM_dep_MeTrfase_SAV2177_type"/>
</dbReference>
<sequence>MTAERDPLVIDTSKPHPARVYDWLLGGKDNYLVDQELGQKLPAAARANAARNRAFMHRAAAWLAHQGIDQFLDIGTGIPTEPNLHQIVQAITPSARIAYADNDPIVLRHAEALLVSTPDGATTYIQADVREPQDILEHARGFLDFRRPVALSLIALMHFITDEEDPYALTRTLVDALPPGSFLMFSHGTADEHPELEKSVSTAYKEGQVPLRMRTRAEVARFFDGLDLVEPGLVSATDWHQEGPAPARERSGFYVGVARVPEAPRE</sequence>
<evidence type="ECO:0000313" key="2">
    <source>
        <dbReference type="Proteomes" id="UP000656881"/>
    </source>
</evidence>
<proteinExistence type="predicted"/>